<accession>A0AAV5W3D2</accession>
<dbReference type="SUPFAM" id="SSF57667">
    <property type="entry name" value="beta-beta-alpha zinc fingers"/>
    <property type="match status" value="2"/>
</dbReference>
<keyword evidence="9" id="KW-1185">Reference proteome</keyword>
<dbReference type="GO" id="GO:0008270">
    <property type="term" value="F:zinc ion binding"/>
    <property type="evidence" value="ECO:0007669"/>
    <property type="project" value="UniProtKB-KW"/>
</dbReference>
<evidence type="ECO:0000259" key="7">
    <source>
        <dbReference type="PROSITE" id="PS50157"/>
    </source>
</evidence>
<feature type="compositionally biased region" description="Polar residues" evidence="6">
    <location>
        <begin position="40"/>
        <end position="50"/>
    </location>
</feature>
<evidence type="ECO:0000256" key="3">
    <source>
        <dbReference type="ARBA" id="ARBA00022771"/>
    </source>
</evidence>
<organism evidence="8 9">
    <name type="scientific">Pristionchus fissidentatus</name>
    <dbReference type="NCBI Taxonomy" id="1538716"/>
    <lineage>
        <taxon>Eukaryota</taxon>
        <taxon>Metazoa</taxon>
        <taxon>Ecdysozoa</taxon>
        <taxon>Nematoda</taxon>
        <taxon>Chromadorea</taxon>
        <taxon>Rhabditida</taxon>
        <taxon>Rhabditina</taxon>
        <taxon>Diplogasteromorpha</taxon>
        <taxon>Diplogasteroidea</taxon>
        <taxon>Neodiplogasteridae</taxon>
        <taxon>Pristionchus</taxon>
    </lineage>
</organism>
<dbReference type="AlphaFoldDB" id="A0AAV5W3D2"/>
<dbReference type="InterPro" id="IPR013087">
    <property type="entry name" value="Znf_C2H2_type"/>
</dbReference>
<dbReference type="PANTHER" id="PTHR24379:SF127">
    <property type="entry name" value="BLOODY FINGERS-RELATED"/>
    <property type="match status" value="1"/>
</dbReference>
<keyword evidence="2" id="KW-0677">Repeat</keyword>
<feature type="compositionally biased region" description="Acidic residues" evidence="6">
    <location>
        <begin position="593"/>
        <end position="611"/>
    </location>
</feature>
<reference evidence="8" key="1">
    <citation type="submission" date="2023-10" db="EMBL/GenBank/DDBJ databases">
        <title>Genome assembly of Pristionchus species.</title>
        <authorList>
            <person name="Yoshida K."/>
            <person name="Sommer R.J."/>
        </authorList>
    </citation>
    <scope>NUCLEOTIDE SEQUENCE</scope>
    <source>
        <strain evidence="8">RS5133</strain>
    </source>
</reference>
<feature type="domain" description="C2H2-type" evidence="7">
    <location>
        <begin position="262"/>
        <end position="289"/>
    </location>
</feature>
<evidence type="ECO:0000256" key="5">
    <source>
        <dbReference type="PROSITE-ProRule" id="PRU00042"/>
    </source>
</evidence>
<feature type="domain" description="C2H2-type" evidence="7">
    <location>
        <begin position="468"/>
        <end position="492"/>
    </location>
</feature>
<dbReference type="GO" id="GO:0000981">
    <property type="term" value="F:DNA-binding transcription factor activity, RNA polymerase II-specific"/>
    <property type="evidence" value="ECO:0007669"/>
    <property type="project" value="TreeGrafter"/>
</dbReference>
<sequence length="630" mass="70597">SLMLNTCMNWGNILNQDAFNETAAFQAAKLLDSTDFIESMDSSASTTPDQPHNDNGVFTKPDDRAAGGAEPVSKRARLDSFVLHELGAAPQHSNGTQQDEPEKEYAQLLPVSAASLESAAAAFSPSAHHDIFHEMDCAPSTSATQPSTTAAEEEDEWLDYFYELDDPHPDLIEKVQAQMARSDEEIARLDAQLTEVLIEKATIDQMVTEKFGGKKASKYRQPGTKDHIVYVCFVCSRGFMSTDEMREHIQEAHLKPGSERDFKCRFCRRSFAKKQKMQEHERKHSMPGANFACDKCPAFYNTRDTLERHYSDKHGCRMDGTMIEQKELSCETCGKKFGVKKELQYHKYYCSRKEEILEQRAEKRQAEKMKMAAHVAPCSPHEKIGKDKSCPVCGLVCSSMQSRNRHVLRIHPERYAAVMEAKHVYSPSQAQLAARPYTCAQCDKAFANRAALSTHERRMHGADDSKMYACGKCGRSYPLASELKKHEKRSEGLLMCRGLGRGGVGGSTPSTPGSSLSALSSRASSLAPPTPRAGLSPLVRIRPSSNMAIYEGDASNADEKKGRKRRRDDVKEEGEEEMDVAGDEFDKKVEEKKEEEDDAMEETTLDDEIAQDEARREQEKQYDTLDDFVF</sequence>
<protein>
    <recommendedName>
        <fullName evidence="7">C2H2-type domain-containing protein</fullName>
    </recommendedName>
</protein>
<proteinExistence type="predicted"/>
<dbReference type="EMBL" id="BTSY01000005">
    <property type="protein sequence ID" value="GMT26321.1"/>
    <property type="molecule type" value="Genomic_DNA"/>
</dbReference>
<dbReference type="InterPro" id="IPR036236">
    <property type="entry name" value="Znf_C2H2_sf"/>
</dbReference>
<evidence type="ECO:0000313" key="8">
    <source>
        <dbReference type="EMBL" id="GMT26321.1"/>
    </source>
</evidence>
<feature type="domain" description="C2H2-type" evidence="7">
    <location>
        <begin position="437"/>
        <end position="465"/>
    </location>
</feature>
<dbReference type="SMART" id="SM00355">
    <property type="entry name" value="ZnF_C2H2"/>
    <property type="match status" value="7"/>
</dbReference>
<keyword evidence="4" id="KW-0862">Zinc</keyword>
<dbReference type="FunFam" id="3.30.160.60:FF:000446">
    <property type="entry name" value="Zinc finger protein"/>
    <property type="match status" value="1"/>
</dbReference>
<dbReference type="Proteomes" id="UP001432322">
    <property type="component" value="Unassembled WGS sequence"/>
</dbReference>
<dbReference type="Gene3D" id="3.30.160.60">
    <property type="entry name" value="Classic Zinc Finger"/>
    <property type="match status" value="3"/>
</dbReference>
<evidence type="ECO:0000256" key="2">
    <source>
        <dbReference type="ARBA" id="ARBA00022737"/>
    </source>
</evidence>
<dbReference type="PROSITE" id="PS50157">
    <property type="entry name" value="ZINC_FINGER_C2H2_2"/>
    <property type="match status" value="5"/>
</dbReference>
<evidence type="ECO:0000256" key="6">
    <source>
        <dbReference type="SAM" id="MobiDB-lite"/>
    </source>
</evidence>
<evidence type="ECO:0000313" key="9">
    <source>
        <dbReference type="Proteomes" id="UP001432322"/>
    </source>
</evidence>
<dbReference type="Pfam" id="PF00096">
    <property type="entry name" value="zf-C2H2"/>
    <property type="match status" value="1"/>
</dbReference>
<dbReference type="GO" id="GO:0000977">
    <property type="term" value="F:RNA polymerase II transcription regulatory region sequence-specific DNA binding"/>
    <property type="evidence" value="ECO:0007669"/>
    <property type="project" value="TreeGrafter"/>
</dbReference>
<evidence type="ECO:0000256" key="1">
    <source>
        <dbReference type="ARBA" id="ARBA00022723"/>
    </source>
</evidence>
<feature type="compositionally biased region" description="Low complexity" evidence="6">
    <location>
        <begin position="507"/>
        <end position="527"/>
    </location>
</feature>
<evidence type="ECO:0000256" key="4">
    <source>
        <dbReference type="ARBA" id="ARBA00022833"/>
    </source>
</evidence>
<dbReference type="PROSITE" id="PS00028">
    <property type="entry name" value="ZINC_FINGER_C2H2_1"/>
    <property type="match status" value="3"/>
</dbReference>
<feature type="region of interest" description="Disordered" evidence="6">
    <location>
        <begin position="502"/>
        <end position="630"/>
    </location>
</feature>
<feature type="domain" description="C2H2-type" evidence="7">
    <location>
        <begin position="230"/>
        <end position="253"/>
    </location>
</feature>
<feature type="region of interest" description="Disordered" evidence="6">
    <location>
        <begin position="40"/>
        <end position="71"/>
    </location>
</feature>
<dbReference type="GO" id="GO:0000122">
    <property type="term" value="P:negative regulation of transcription by RNA polymerase II"/>
    <property type="evidence" value="ECO:0007669"/>
    <property type="project" value="UniProtKB-ARBA"/>
</dbReference>
<keyword evidence="3 5" id="KW-0863">Zinc-finger</keyword>
<feature type="domain" description="C2H2-type" evidence="7">
    <location>
        <begin position="328"/>
        <end position="355"/>
    </location>
</feature>
<feature type="compositionally biased region" description="Basic and acidic residues" evidence="6">
    <location>
        <begin position="612"/>
        <end position="623"/>
    </location>
</feature>
<feature type="non-terminal residue" evidence="8">
    <location>
        <position position="1"/>
    </location>
</feature>
<gene>
    <name evidence="8" type="ORF">PFISCL1PPCAC_17618</name>
</gene>
<keyword evidence="1" id="KW-0479">Metal-binding</keyword>
<dbReference type="GO" id="GO:0005634">
    <property type="term" value="C:nucleus"/>
    <property type="evidence" value="ECO:0007669"/>
    <property type="project" value="TreeGrafter"/>
</dbReference>
<dbReference type="PANTHER" id="PTHR24379">
    <property type="entry name" value="KRAB AND ZINC FINGER DOMAIN-CONTAINING"/>
    <property type="match status" value="1"/>
</dbReference>
<feature type="compositionally biased region" description="Acidic residues" evidence="6">
    <location>
        <begin position="571"/>
        <end position="583"/>
    </location>
</feature>
<name>A0AAV5W3D2_9BILA</name>
<comment type="caution">
    <text evidence="8">The sequence shown here is derived from an EMBL/GenBank/DDBJ whole genome shotgun (WGS) entry which is preliminary data.</text>
</comment>